<organism evidence="13 14">
    <name type="scientific">Plastoroseomonas arctica</name>
    <dbReference type="NCBI Taxonomy" id="1509237"/>
    <lineage>
        <taxon>Bacteria</taxon>
        <taxon>Pseudomonadati</taxon>
        <taxon>Pseudomonadota</taxon>
        <taxon>Alphaproteobacteria</taxon>
        <taxon>Acetobacterales</taxon>
        <taxon>Acetobacteraceae</taxon>
        <taxon>Plastoroseomonas</taxon>
    </lineage>
</organism>
<gene>
    <name evidence="13" type="ORF">GXW79_14785</name>
</gene>
<dbReference type="SUPFAM" id="SSF53223">
    <property type="entry name" value="Aminoacid dehydrogenase-like, N-terminal domain"/>
    <property type="match status" value="1"/>
</dbReference>
<comment type="similarity">
    <text evidence="4">In the C-terminal section; belongs to the phosphate acetyltransferase and butyryltransferase family.</text>
</comment>
<evidence type="ECO:0000259" key="11">
    <source>
        <dbReference type="SMART" id="SM00919"/>
    </source>
</evidence>
<evidence type="ECO:0000259" key="12">
    <source>
        <dbReference type="SMART" id="SM01274"/>
    </source>
</evidence>
<feature type="domain" description="Malic enzyme NAD-binding" evidence="11">
    <location>
        <begin position="176"/>
        <end position="413"/>
    </location>
</feature>
<dbReference type="GO" id="GO:0016616">
    <property type="term" value="F:oxidoreductase activity, acting on the CH-OH group of donors, NAD or NADP as acceptor"/>
    <property type="evidence" value="ECO:0007669"/>
    <property type="project" value="InterPro"/>
</dbReference>
<dbReference type="SMART" id="SM01274">
    <property type="entry name" value="malic"/>
    <property type="match status" value="1"/>
</dbReference>
<sequence>MDDTKILPTPDSRTARVTGEEALAMHAEGRPGKLEIRLTKPLVTARDLSLAYSPGVAEPCLHIARDPALAYDYTSKGNFVAVISNGTAVLGLGNLGALASKPVMEGKVALFKRFADVDGIDLCLDTEDVDAFVNCVRYLGPSFGGINLEDIKAPECFIIEQRLRELLDIPVFHDDQHGTAIVAAAGLINAAHLTGRDLKKTRLVINGAGAAAVACAELLKAMGMRPENVIMCDTKGVVYRGRTEGMNQWKSAHAVDTNARTLTQALEGADCFFGLSAKGAVTQDMVRAMAPAPIIFAMANPDPEITPDEAKAARPDCIIATGRSDYPNQVNNVLGFPFIFRGALDVRASTINEAMKIAAANALALLAREDVPEEVAGAGAGRALRFGPEYIIPNAFDPRLIARVSPAVAKAAMESGVARKPIPDLARYARDLAGRLDATASALEAIAEAVRANPKRVVFAEGEEEKTIRAAIAFRHAGYGTPVLIGREDRVHAVAATLGIPLPDGIEIHNARLSTSNIRYAEALYAKRQRDGFLMRDCQRLVNQDRNVFAACMVAAGDADAMVTGSTRSYSAALEGITMAIDPLPRSVLFGLSLIVTRRSGTVLVADTAIHERPDAATLAEIARQSAVAARRLGLHPRVAFLSFSTFGDPKGVIPGSVRDAVKLLDKTGVDFEHDGEMAADVALNPTLRETLYPFCRLTGPANVLIMPGLYAAHILTRAIPQLTSATVIGPLLLGLSRPAQIVPMQAGVNQVLDVACLAAHAAIAR</sequence>
<dbReference type="Pfam" id="PF01515">
    <property type="entry name" value="PTA_PTB"/>
    <property type="match status" value="1"/>
</dbReference>
<dbReference type="EMBL" id="JAAEDH010000017">
    <property type="protein sequence ID" value="MBR0656346.1"/>
    <property type="molecule type" value="Genomic_DNA"/>
</dbReference>
<feature type="active site" description="Proton acceptor" evidence="8">
    <location>
        <position position="107"/>
    </location>
</feature>
<dbReference type="GO" id="GO:0006108">
    <property type="term" value="P:malate metabolic process"/>
    <property type="evidence" value="ECO:0007669"/>
    <property type="project" value="InterPro"/>
</dbReference>
<comment type="cofactor">
    <cofactor evidence="1">
        <name>Mn(2+)</name>
        <dbReference type="ChEBI" id="CHEBI:29035"/>
    </cofactor>
</comment>
<keyword evidence="7" id="KW-0511">Multifunctional enzyme</keyword>
<comment type="caution">
    <text evidence="13">The sequence shown here is derived from an EMBL/GenBank/DDBJ whole genome shotgun (WGS) entry which is preliminary data.</text>
</comment>
<dbReference type="InterPro" id="IPR002505">
    <property type="entry name" value="PTA_PTB"/>
</dbReference>
<dbReference type="PROSITE" id="PS00331">
    <property type="entry name" value="MALIC_ENZYMES"/>
    <property type="match status" value="1"/>
</dbReference>
<keyword evidence="14" id="KW-1185">Reference proteome</keyword>
<dbReference type="PANTHER" id="PTHR43237:SF4">
    <property type="entry name" value="NADP-DEPENDENT MALIC ENZYME"/>
    <property type="match status" value="1"/>
</dbReference>
<reference evidence="13" key="1">
    <citation type="submission" date="2020-01" db="EMBL/GenBank/DDBJ databases">
        <authorList>
            <person name="Rat A."/>
        </authorList>
    </citation>
    <scope>NUCLEOTIDE SEQUENCE</scope>
    <source>
        <strain evidence="13">LMG 28251</strain>
    </source>
</reference>
<keyword evidence="10" id="KW-0521">NADP</keyword>
<dbReference type="RefSeq" id="WP_211875189.1">
    <property type="nucleotide sequence ID" value="NZ_JAAEDH010000017.1"/>
</dbReference>
<dbReference type="InterPro" id="IPR045213">
    <property type="entry name" value="Malic_NAD-bd_bact_type"/>
</dbReference>
<evidence type="ECO:0000256" key="7">
    <source>
        <dbReference type="ARBA" id="ARBA00023268"/>
    </source>
</evidence>
<dbReference type="PANTHER" id="PTHR43237">
    <property type="entry name" value="NADP-DEPENDENT MALIC ENZYME"/>
    <property type="match status" value="1"/>
</dbReference>
<dbReference type="Gene3D" id="3.40.50.10950">
    <property type="match status" value="1"/>
</dbReference>
<evidence type="ECO:0000256" key="9">
    <source>
        <dbReference type="PIRSR" id="PIRSR036684-2"/>
    </source>
</evidence>
<dbReference type="InterPro" id="IPR012188">
    <property type="entry name" value="ME_PTA"/>
</dbReference>
<comment type="cofactor">
    <cofactor evidence="2">
        <name>Mg(2+)</name>
        <dbReference type="ChEBI" id="CHEBI:18420"/>
    </cofactor>
</comment>
<name>A0AAF1K558_9PROT</name>
<dbReference type="InterPro" id="IPR042113">
    <property type="entry name" value="P_AcTrfase_dom1"/>
</dbReference>
<evidence type="ECO:0000313" key="14">
    <source>
        <dbReference type="Proteomes" id="UP001196068"/>
    </source>
</evidence>
<feature type="binding site" evidence="10">
    <location>
        <position position="300"/>
    </location>
    <ligand>
        <name>a divalent metal cation</name>
        <dbReference type="ChEBI" id="CHEBI:60240"/>
    </ligand>
</feature>
<accession>A0AAF1K558</accession>
<dbReference type="SUPFAM" id="SSF51735">
    <property type="entry name" value="NAD(P)-binding Rossmann-fold domains"/>
    <property type="match status" value="1"/>
</dbReference>
<evidence type="ECO:0000256" key="2">
    <source>
        <dbReference type="ARBA" id="ARBA00001946"/>
    </source>
</evidence>
<dbReference type="InterPro" id="IPR051674">
    <property type="entry name" value="Malate_Decarboxylase"/>
</dbReference>
<dbReference type="AlphaFoldDB" id="A0AAF1K558"/>
<evidence type="ECO:0000256" key="8">
    <source>
        <dbReference type="PIRSR" id="PIRSR036684-1"/>
    </source>
</evidence>
<dbReference type="Pfam" id="PF00390">
    <property type="entry name" value="malic"/>
    <property type="match status" value="1"/>
</dbReference>
<dbReference type="Gene3D" id="3.40.50.720">
    <property type="entry name" value="NAD(P)-binding Rossmann-like Domain"/>
    <property type="match status" value="1"/>
</dbReference>
<dbReference type="InterPro" id="IPR036291">
    <property type="entry name" value="NAD(P)-bd_dom_sf"/>
</dbReference>
<dbReference type="GO" id="GO:0004470">
    <property type="term" value="F:malic enzyme activity"/>
    <property type="evidence" value="ECO:0007669"/>
    <property type="project" value="InterPro"/>
</dbReference>
<feature type="binding site" evidence="10">
    <location>
        <position position="175"/>
    </location>
    <ligand>
        <name>a divalent metal cation</name>
        <dbReference type="ChEBI" id="CHEBI:60240"/>
    </ligand>
</feature>
<dbReference type="PIRSF" id="PIRSF036684">
    <property type="entry name" value="ME_PTA"/>
    <property type="match status" value="1"/>
</dbReference>
<dbReference type="FunFam" id="3.40.50.720:FF:000095">
    <property type="entry name" value="NADP-dependent malic enzyme"/>
    <property type="match status" value="1"/>
</dbReference>
<evidence type="ECO:0000256" key="1">
    <source>
        <dbReference type="ARBA" id="ARBA00001936"/>
    </source>
</evidence>
<dbReference type="InterPro" id="IPR042112">
    <property type="entry name" value="P_AcTrfase_dom2"/>
</dbReference>
<evidence type="ECO:0000256" key="6">
    <source>
        <dbReference type="ARBA" id="ARBA00023002"/>
    </source>
</evidence>
<dbReference type="GO" id="GO:0051287">
    <property type="term" value="F:NAD binding"/>
    <property type="evidence" value="ECO:0007669"/>
    <property type="project" value="InterPro"/>
</dbReference>
<dbReference type="GO" id="GO:0046872">
    <property type="term" value="F:metal ion binding"/>
    <property type="evidence" value="ECO:0007669"/>
    <property type="project" value="UniProtKB-KW"/>
</dbReference>
<comment type="similarity">
    <text evidence="3">In the N-terminal section; belongs to the malic enzymes family.</text>
</comment>
<dbReference type="FunFam" id="3.40.50.10380:FF:000003">
    <property type="entry name" value="NADP-dependent malic enzyme"/>
    <property type="match status" value="1"/>
</dbReference>
<evidence type="ECO:0000256" key="4">
    <source>
        <dbReference type="ARBA" id="ARBA00008756"/>
    </source>
</evidence>
<dbReference type="SUPFAM" id="SSF53659">
    <property type="entry name" value="Isocitrate/Isopropylmalate dehydrogenase-like"/>
    <property type="match status" value="1"/>
</dbReference>
<keyword evidence="6" id="KW-0560">Oxidoreductase</keyword>
<feature type="binding site" evidence="9">
    <location>
        <position position="150"/>
    </location>
    <ligand>
        <name>a divalent metal cation</name>
        <dbReference type="ChEBI" id="CHEBI:60240"/>
    </ligand>
</feature>
<evidence type="ECO:0000256" key="3">
    <source>
        <dbReference type="ARBA" id="ARBA00007686"/>
    </source>
</evidence>
<proteinExistence type="inferred from homology"/>
<dbReference type="Proteomes" id="UP001196068">
    <property type="component" value="Unassembled WGS sequence"/>
</dbReference>
<dbReference type="GO" id="GO:0016746">
    <property type="term" value="F:acyltransferase activity"/>
    <property type="evidence" value="ECO:0007669"/>
    <property type="project" value="InterPro"/>
</dbReference>
<feature type="binding site" evidence="10">
    <location>
        <begin position="89"/>
        <end position="96"/>
    </location>
    <ligand>
        <name>NADP(+)</name>
        <dbReference type="ChEBI" id="CHEBI:58349"/>
    </ligand>
</feature>
<dbReference type="CDD" id="cd05311">
    <property type="entry name" value="NAD_bind_2_malic_enz"/>
    <property type="match status" value="1"/>
</dbReference>
<dbReference type="InterPro" id="IPR012302">
    <property type="entry name" value="Malic_NAD-bd"/>
</dbReference>
<dbReference type="InterPro" id="IPR046346">
    <property type="entry name" value="Aminoacid_DH-like_N_sf"/>
</dbReference>
<protein>
    <submittedName>
        <fullName evidence="13">NADP-dependent malic enzyme</fullName>
    </submittedName>
</protein>
<evidence type="ECO:0000256" key="10">
    <source>
        <dbReference type="PIRSR" id="PIRSR036684-3"/>
    </source>
</evidence>
<dbReference type="InterPro" id="IPR037062">
    <property type="entry name" value="Malic_N_dom_sf"/>
</dbReference>
<dbReference type="InterPro" id="IPR012301">
    <property type="entry name" value="Malic_N_dom"/>
</dbReference>
<dbReference type="Pfam" id="PF03949">
    <property type="entry name" value="Malic_M"/>
    <property type="match status" value="1"/>
</dbReference>
<dbReference type="Gene3D" id="3.40.50.10750">
    <property type="entry name" value="Isocitrate/Isopropylmalate dehydrogenase-like"/>
    <property type="match status" value="1"/>
</dbReference>
<dbReference type="InterPro" id="IPR015884">
    <property type="entry name" value="Malic_enzyme_CS"/>
</dbReference>
<feature type="binding site" evidence="9">
    <location>
        <position position="149"/>
    </location>
    <ligand>
        <name>a divalent metal cation</name>
        <dbReference type="ChEBI" id="CHEBI:60240"/>
    </ligand>
</feature>
<dbReference type="SMART" id="SM00919">
    <property type="entry name" value="Malic_M"/>
    <property type="match status" value="1"/>
</dbReference>
<keyword evidence="5 9" id="KW-0479">Metal-binding</keyword>
<feature type="domain" description="Malic enzyme N-terminal" evidence="12">
    <location>
        <begin position="31"/>
        <end position="164"/>
    </location>
</feature>
<dbReference type="Gene3D" id="3.40.50.10380">
    <property type="entry name" value="Malic enzyme, N-terminal domain"/>
    <property type="match status" value="1"/>
</dbReference>
<evidence type="ECO:0000313" key="13">
    <source>
        <dbReference type="EMBL" id="MBR0656346.1"/>
    </source>
</evidence>
<reference evidence="13" key="2">
    <citation type="journal article" date="2021" name="Syst. Appl. Microbiol.">
        <title>Roseomonas hellenica sp. nov., isolated from roots of wild-growing Alkanna tinctoria.</title>
        <authorList>
            <person name="Rat A."/>
            <person name="Naranjo H.D."/>
            <person name="Lebbe L."/>
            <person name="Cnockaert M."/>
            <person name="Krigas N."/>
            <person name="Grigoriadou K."/>
            <person name="Maloupa E."/>
            <person name="Willems A."/>
        </authorList>
    </citation>
    <scope>NUCLEOTIDE SEQUENCE</scope>
    <source>
        <strain evidence="13">LMG 28251</strain>
    </source>
</reference>
<evidence type="ECO:0000256" key="5">
    <source>
        <dbReference type="ARBA" id="ARBA00022723"/>
    </source>
</evidence>